<dbReference type="InterPro" id="IPR015995">
    <property type="entry name" value="MlrC_N"/>
</dbReference>
<keyword evidence="3" id="KW-0614">Plasmid</keyword>
<evidence type="ECO:0000313" key="4">
    <source>
        <dbReference type="Proteomes" id="UP000035050"/>
    </source>
</evidence>
<reference evidence="3" key="1">
    <citation type="submission" date="2016-06" db="EMBL/GenBank/DDBJ databases">
        <title>Pandoraea oxalativorans DSM 23570 Genome Sequencing.</title>
        <authorList>
            <person name="Ee R."/>
            <person name="Lim Y.-L."/>
            <person name="Yong D."/>
            <person name="Yin W.-F."/>
            <person name="Chan K.-G."/>
        </authorList>
    </citation>
    <scope>NUCLEOTIDE SEQUENCE</scope>
    <source>
        <strain evidence="3">DSM 23570</strain>
        <plasmid evidence="3">pPO70-1</plasmid>
    </source>
</reference>
<accession>A0A192B141</accession>
<evidence type="ECO:0000256" key="1">
    <source>
        <dbReference type="SAM" id="MobiDB-lite"/>
    </source>
</evidence>
<proteinExistence type="predicted"/>
<name>A0A192B141_9BURK</name>
<geneLocation type="plasmid" evidence="3 4">
    <name>pPO70-1</name>
</geneLocation>
<dbReference type="KEGG" id="pox:MB84_28635"/>
<feature type="domain" description="Microcystin LR degradation protein MlrC N-terminal" evidence="2">
    <location>
        <begin position="2"/>
        <end position="73"/>
    </location>
</feature>
<organism evidence="3 4">
    <name type="scientific">Pandoraea oxalativorans</name>
    <dbReference type="NCBI Taxonomy" id="573737"/>
    <lineage>
        <taxon>Bacteria</taxon>
        <taxon>Pseudomonadati</taxon>
        <taxon>Pseudomonadota</taxon>
        <taxon>Betaproteobacteria</taxon>
        <taxon>Burkholderiales</taxon>
        <taxon>Burkholderiaceae</taxon>
        <taxon>Pandoraea</taxon>
    </lineage>
</organism>
<dbReference type="EMBL" id="CP011518">
    <property type="protein sequence ID" value="ANJ86747.1"/>
    <property type="molecule type" value="Genomic_DNA"/>
</dbReference>
<evidence type="ECO:0000313" key="3">
    <source>
        <dbReference type="EMBL" id="ANJ86747.1"/>
    </source>
</evidence>
<gene>
    <name evidence="3" type="ORF">MB84_28635</name>
</gene>
<dbReference type="Proteomes" id="UP000035050">
    <property type="component" value="Plasmid pPO70-1"/>
</dbReference>
<keyword evidence="4" id="KW-1185">Reference proteome</keyword>
<feature type="region of interest" description="Disordered" evidence="1">
    <location>
        <begin position="147"/>
        <end position="183"/>
    </location>
</feature>
<protein>
    <recommendedName>
        <fullName evidence="2">Microcystin LR degradation protein MlrC N-terminal domain-containing protein</fullName>
    </recommendedName>
</protein>
<evidence type="ECO:0000259" key="2">
    <source>
        <dbReference type="Pfam" id="PF07364"/>
    </source>
</evidence>
<dbReference type="AlphaFoldDB" id="A0A192B141"/>
<sequence>MSRGADMLALRDVYIPAGRLIRAAQAVSPKRIPILWAAAGPPAHVTRDAYERIAGDIVDAVYHHDVDAVYCDLMAPSAPGTLTTARRHYSNGCAASQATIYGSSRRLTCTRMSRIACWTPPIALLALGTYRHVDTAETGGQVAAMRERRHDGAAPIPRSPAAAHDRASISAAATAPSSARAGR</sequence>
<dbReference type="Pfam" id="PF07364">
    <property type="entry name" value="DUF1485"/>
    <property type="match status" value="1"/>
</dbReference>
<feature type="compositionally biased region" description="Low complexity" evidence="1">
    <location>
        <begin position="168"/>
        <end position="183"/>
    </location>
</feature>